<feature type="region of interest" description="Disordered" evidence="2">
    <location>
        <begin position="1"/>
        <end position="60"/>
    </location>
</feature>
<evidence type="ECO:0000256" key="2">
    <source>
        <dbReference type="SAM" id="MobiDB-lite"/>
    </source>
</evidence>
<evidence type="ECO:0000256" key="3">
    <source>
        <dbReference type="SAM" id="Phobius"/>
    </source>
</evidence>
<keyword evidence="6" id="KW-1185">Reference proteome</keyword>
<feature type="transmembrane region" description="Helical" evidence="3">
    <location>
        <begin position="67"/>
        <end position="91"/>
    </location>
</feature>
<accession>A0ABP9HJ25</accession>
<name>A0ABP9HJ25_9ACTN</name>
<reference evidence="6" key="1">
    <citation type="journal article" date="2019" name="Int. J. Syst. Evol. Microbiol.">
        <title>The Global Catalogue of Microorganisms (GCM) 10K type strain sequencing project: providing services to taxonomists for standard genome sequencing and annotation.</title>
        <authorList>
            <consortium name="The Broad Institute Genomics Platform"/>
            <consortium name="The Broad Institute Genome Sequencing Center for Infectious Disease"/>
            <person name="Wu L."/>
            <person name="Ma J."/>
        </authorList>
    </citation>
    <scope>NUCLEOTIDE SEQUENCE [LARGE SCALE GENOMIC DNA]</scope>
    <source>
        <strain evidence="6">JCM 17986</strain>
    </source>
</reference>
<evidence type="ECO:0000259" key="4">
    <source>
        <dbReference type="Pfam" id="PF03816"/>
    </source>
</evidence>
<comment type="caution">
    <text evidence="5">The sequence shown here is derived from an EMBL/GenBank/DDBJ whole genome shotgun (WGS) entry which is preliminary data.</text>
</comment>
<organism evidence="5 6">
    <name type="scientific">Yinghuangia aomiensis</name>
    <dbReference type="NCBI Taxonomy" id="676205"/>
    <lineage>
        <taxon>Bacteria</taxon>
        <taxon>Bacillati</taxon>
        <taxon>Actinomycetota</taxon>
        <taxon>Actinomycetes</taxon>
        <taxon>Kitasatosporales</taxon>
        <taxon>Streptomycetaceae</taxon>
        <taxon>Yinghuangia</taxon>
    </lineage>
</organism>
<keyword evidence="3" id="KW-0472">Membrane</keyword>
<keyword evidence="3" id="KW-1133">Transmembrane helix</keyword>
<dbReference type="InterPro" id="IPR050922">
    <property type="entry name" value="LytR/CpsA/Psr_CW_biosynth"/>
</dbReference>
<proteinExistence type="inferred from homology"/>
<dbReference type="PANTHER" id="PTHR33392:SF6">
    <property type="entry name" value="POLYISOPRENYL-TEICHOIC ACID--PEPTIDOGLYCAN TEICHOIC ACID TRANSFERASE TAGU"/>
    <property type="match status" value="1"/>
</dbReference>
<keyword evidence="3" id="KW-0812">Transmembrane</keyword>
<sequence>MPLVDDDESRVGDIPDDAGLRILEIPADPDSDAGPAADPEADPEAAPETPGADPARRKRRRRRRVRTVLVSMLVMMLSLVLLAAVGVWWFIDHYAGRVDRIQNAFPVTADQPPRGKGTNFVLVGLDARSDMPTTGRDAKGPLWQEGAQRSDATMLLHISADREQVYVVSIPRDAWVTVPGRGDAKINAAFSWGGPPMLIDTVQTLTAIRVDHFAAIDWEGFKRLTDALGGVDVEIAQDIPQEGEARGWTAGKHHMNGEDALMYVRERKGLPRGDLDRVQRQQNFMRAVMEKLLSKGTLRDPLGLPDLLDALTAAVSVDDRMSNGDLRDLAWSLRRVHGDDVKFLTAPVSELKTIQGQDATVLAPEQSKFLWDNLRDDSMDIYLRRYPNAELPEPSMIR</sequence>
<protein>
    <recommendedName>
        <fullName evidence="4">Cell envelope-related transcriptional attenuator domain-containing protein</fullName>
    </recommendedName>
</protein>
<feature type="compositionally biased region" description="Low complexity" evidence="2">
    <location>
        <begin position="26"/>
        <end position="38"/>
    </location>
</feature>
<dbReference type="PANTHER" id="PTHR33392">
    <property type="entry name" value="POLYISOPRENYL-TEICHOIC ACID--PEPTIDOGLYCAN TEICHOIC ACID TRANSFERASE TAGU"/>
    <property type="match status" value="1"/>
</dbReference>
<dbReference type="EMBL" id="BAABHS010000014">
    <property type="protein sequence ID" value="GAA4972059.1"/>
    <property type="molecule type" value="Genomic_DNA"/>
</dbReference>
<feature type="domain" description="Cell envelope-related transcriptional attenuator" evidence="4">
    <location>
        <begin position="149"/>
        <end position="293"/>
    </location>
</feature>
<dbReference type="Gene3D" id="3.40.630.190">
    <property type="entry name" value="LCP protein"/>
    <property type="match status" value="1"/>
</dbReference>
<evidence type="ECO:0000313" key="5">
    <source>
        <dbReference type="EMBL" id="GAA4972059.1"/>
    </source>
</evidence>
<dbReference type="InterPro" id="IPR004474">
    <property type="entry name" value="LytR_CpsA_psr"/>
</dbReference>
<comment type="similarity">
    <text evidence="1">Belongs to the LytR/CpsA/Psr (LCP) family.</text>
</comment>
<dbReference type="Pfam" id="PF03816">
    <property type="entry name" value="LytR_cpsA_psr"/>
    <property type="match status" value="1"/>
</dbReference>
<evidence type="ECO:0000313" key="6">
    <source>
        <dbReference type="Proteomes" id="UP001500466"/>
    </source>
</evidence>
<dbReference type="Proteomes" id="UP001500466">
    <property type="component" value="Unassembled WGS sequence"/>
</dbReference>
<dbReference type="NCBIfam" id="TIGR00350">
    <property type="entry name" value="lytR_cpsA_psr"/>
    <property type="match status" value="1"/>
</dbReference>
<evidence type="ECO:0000256" key="1">
    <source>
        <dbReference type="ARBA" id="ARBA00006068"/>
    </source>
</evidence>
<gene>
    <name evidence="5" type="ORF">GCM10023205_42610</name>
</gene>